<evidence type="ECO:0000313" key="2">
    <source>
        <dbReference type="EMBL" id="TBN19427.1"/>
    </source>
</evidence>
<dbReference type="PROSITE" id="PS51819">
    <property type="entry name" value="VOC"/>
    <property type="match status" value="1"/>
</dbReference>
<dbReference type="InterPro" id="IPR029068">
    <property type="entry name" value="Glyas_Bleomycin-R_OHBP_Dase"/>
</dbReference>
<dbReference type="GeneID" id="301039777"/>
<protein>
    <submittedName>
        <fullName evidence="2">VOC family protein</fullName>
    </submittedName>
</protein>
<dbReference type="Proteomes" id="UP000294239">
    <property type="component" value="Unassembled WGS sequence"/>
</dbReference>
<dbReference type="PANTHER" id="PTHR35006">
    <property type="entry name" value="GLYOXALASE FAMILY PROTEIN (AFU_ORTHOLOGUE AFUA_5G14830)"/>
    <property type="match status" value="1"/>
</dbReference>
<dbReference type="Pfam" id="PF00903">
    <property type="entry name" value="Glyoxalase"/>
    <property type="match status" value="1"/>
</dbReference>
<dbReference type="CDD" id="cd07262">
    <property type="entry name" value="VOC_like"/>
    <property type="match status" value="1"/>
</dbReference>
<evidence type="ECO:0000313" key="3">
    <source>
        <dbReference type="Proteomes" id="UP000294239"/>
    </source>
</evidence>
<keyword evidence="3" id="KW-1185">Reference proteome</keyword>
<comment type="caution">
    <text evidence="2">The sequence shown here is derived from an EMBL/GenBank/DDBJ whole genome shotgun (WGS) entry which is preliminary data.</text>
</comment>
<organism evidence="2 3">
    <name type="scientific">Agrobacterium cavarae</name>
    <dbReference type="NCBI Taxonomy" id="2528239"/>
    <lineage>
        <taxon>Bacteria</taxon>
        <taxon>Pseudomonadati</taxon>
        <taxon>Pseudomonadota</taxon>
        <taxon>Alphaproteobacteria</taxon>
        <taxon>Hyphomicrobiales</taxon>
        <taxon>Rhizobiaceae</taxon>
        <taxon>Rhizobium/Agrobacterium group</taxon>
        <taxon>Agrobacterium</taxon>
    </lineage>
</organism>
<dbReference type="PANTHER" id="PTHR35006:SF1">
    <property type="entry name" value="BLL2941 PROTEIN"/>
    <property type="match status" value="1"/>
</dbReference>
<dbReference type="RefSeq" id="WP_130976951.1">
    <property type="nucleotide sequence ID" value="NZ_SISF01000017.1"/>
</dbReference>
<name>A0ABY1YDQ0_9HYPH</name>
<proteinExistence type="predicted"/>
<gene>
    <name evidence="2" type="ORF">EYC79_01110</name>
</gene>
<dbReference type="InterPro" id="IPR037523">
    <property type="entry name" value="VOC_core"/>
</dbReference>
<feature type="domain" description="VOC" evidence="1">
    <location>
        <begin position="1"/>
        <end position="125"/>
    </location>
</feature>
<dbReference type="EMBL" id="SISF01000017">
    <property type="protein sequence ID" value="TBN19427.1"/>
    <property type="molecule type" value="Genomic_DNA"/>
</dbReference>
<dbReference type="Gene3D" id="3.10.180.10">
    <property type="entry name" value="2,3-Dihydroxybiphenyl 1,2-Dioxygenase, domain 1"/>
    <property type="match status" value="1"/>
</dbReference>
<reference evidence="2 3" key="1">
    <citation type="submission" date="2019-02" db="EMBL/GenBank/DDBJ databases">
        <title>Current taxonomic status of genus Agrobacterium and description of Agrobacterium cavarae sp. nov. isolated from maize roots.</title>
        <authorList>
            <person name="Flores-Felix J.D."/>
            <person name="Menendez E."/>
            <person name="Ramirez-Bahena M.H."/>
            <person name="Garcia-Fraile P."/>
            <person name="Velazquez E."/>
        </authorList>
    </citation>
    <scope>NUCLEOTIDE SEQUENCE [LARGE SCALE GENOMIC DNA]</scope>
    <source>
        <strain evidence="2 3">RZME10</strain>
    </source>
</reference>
<sequence>MIGYTMVGTKDLDRAVVFYDAIFTEMGFTRCFKDDQVSFWGDKVNVEAPRFATGYPFNGEIANVGNGGMTAFLIDSTVKIDRLYAIAMGLGGSDEGPPGLRPHYGKGFYAAYLRDPDGNKIAFVC</sequence>
<dbReference type="SUPFAM" id="SSF54593">
    <property type="entry name" value="Glyoxalase/Bleomycin resistance protein/Dihydroxybiphenyl dioxygenase"/>
    <property type="match status" value="1"/>
</dbReference>
<accession>A0ABY1YDQ0</accession>
<evidence type="ECO:0000259" key="1">
    <source>
        <dbReference type="PROSITE" id="PS51819"/>
    </source>
</evidence>
<dbReference type="InterPro" id="IPR004360">
    <property type="entry name" value="Glyas_Fos-R_dOase_dom"/>
</dbReference>